<keyword evidence="2" id="KW-1185">Reference proteome</keyword>
<protein>
    <submittedName>
        <fullName evidence="1">Uncharacterized protein</fullName>
    </submittedName>
</protein>
<dbReference type="Proteomes" id="UP000324927">
    <property type="component" value="Unassembled WGS sequence"/>
</dbReference>
<dbReference type="RefSeq" id="WP_149233921.1">
    <property type="nucleotide sequence ID" value="NZ_JALJXJ010000015.1"/>
</dbReference>
<dbReference type="EMBL" id="VTTN01000013">
    <property type="protein sequence ID" value="KAA0592927.1"/>
    <property type="molecule type" value="Genomic_DNA"/>
</dbReference>
<sequence length="611" mass="67015">MTTEIPNVPAYTVADASHDGEADRDPTADIAVAASIFEGNGLTVTTDNGQAEQLDSEITAAIPTLPAHPSSADRKRWHTSVGDITAIRQQVEERGHHAVMVQLAVMYLGFRMEGDTDDERMAAFKDMVADLELLSTASKWPSANAVIAYLRLDLNTSDATLKKQRRNEIERNAAAIKGLDLLVREKEAQGLVLSYNAVTVQNLVSLVKLHGITGLGELARNADDAGEAPNQSGLIELDATGVKNVILRRVTEPFGGAMPDVGLILDEGGERRVVGQLPISQDRILALLAETAKPEPRVALLSELSRLALAIKVYPTDMPVNVREGFDDPEYEDSPRRPASRAWWLRRDGRIRITQFLRPTGHVILEATPVDNFLDGLPDEDLWFRTHELDAIAANLLEPSRALVFSSEVADMRTEKLKQLRYRITVSTDAAKEEERSAIKLPLLAARQEGVEFQPNELDLSDSVFKPMVIGRLTEGSLADLATSTNPKLRRQKKLDRITLTVEGGKLTLSGGNAKGDQPTIVERAAKSLVVSIHPEDWFAVSKALTSIATSDGQFVYSIDPEGLLLVEFQTDAARYRLGVPLLRGRERSNRHLKAFEPVRCDPDADAADTL</sequence>
<gene>
    <name evidence="1" type="ORF">FZ942_25715</name>
</gene>
<accession>A0A5A9GF36</accession>
<dbReference type="AlphaFoldDB" id="A0A5A9GF36"/>
<organism evidence="1 2">
    <name type="scientific">Azospirillum lipoferum</name>
    <dbReference type="NCBI Taxonomy" id="193"/>
    <lineage>
        <taxon>Bacteria</taxon>
        <taxon>Pseudomonadati</taxon>
        <taxon>Pseudomonadota</taxon>
        <taxon>Alphaproteobacteria</taxon>
        <taxon>Rhodospirillales</taxon>
        <taxon>Azospirillaceae</taxon>
        <taxon>Azospirillum</taxon>
    </lineage>
</organism>
<evidence type="ECO:0000313" key="2">
    <source>
        <dbReference type="Proteomes" id="UP000324927"/>
    </source>
</evidence>
<comment type="caution">
    <text evidence="1">The sequence shown here is derived from an EMBL/GenBank/DDBJ whole genome shotgun (WGS) entry which is preliminary data.</text>
</comment>
<name>A0A5A9GF36_AZOLI</name>
<evidence type="ECO:0000313" key="1">
    <source>
        <dbReference type="EMBL" id="KAA0592927.1"/>
    </source>
</evidence>
<reference evidence="1 2" key="1">
    <citation type="submission" date="2019-08" db="EMBL/GenBank/DDBJ databases">
        <authorList>
            <person name="Grouzdev D."/>
            <person name="Tikhonova E."/>
            <person name="Kravchenko I."/>
        </authorList>
    </citation>
    <scope>NUCLEOTIDE SEQUENCE [LARGE SCALE GENOMIC DNA]</scope>
    <source>
        <strain evidence="1 2">59b</strain>
    </source>
</reference>
<proteinExistence type="predicted"/>